<dbReference type="InterPro" id="IPR000160">
    <property type="entry name" value="GGDEF_dom"/>
</dbReference>
<dbReference type="PROSITE" id="PS50112">
    <property type="entry name" value="PAS"/>
    <property type="match status" value="1"/>
</dbReference>
<dbReference type="SMART" id="SM00267">
    <property type="entry name" value="GGDEF"/>
    <property type="match status" value="1"/>
</dbReference>
<dbReference type="Gene3D" id="3.30.450.20">
    <property type="entry name" value="PAS domain"/>
    <property type="match status" value="1"/>
</dbReference>
<dbReference type="NCBIfam" id="TIGR00254">
    <property type="entry name" value="GGDEF"/>
    <property type="match status" value="1"/>
</dbReference>
<dbReference type="Pfam" id="PF00563">
    <property type="entry name" value="EAL"/>
    <property type="match status" value="1"/>
</dbReference>
<keyword evidence="8" id="KW-1185">Reference proteome</keyword>
<dbReference type="InterPro" id="IPR052155">
    <property type="entry name" value="Biofilm_reg_signaling"/>
</dbReference>
<dbReference type="Pfam" id="PF00989">
    <property type="entry name" value="PAS"/>
    <property type="match status" value="1"/>
</dbReference>
<evidence type="ECO:0008006" key="9">
    <source>
        <dbReference type="Google" id="ProtNLM"/>
    </source>
</evidence>
<feature type="transmembrane region" description="Helical" evidence="2">
    <location>
        <begin position="274"/>
        <end position="297"/>
    </location>
</feature>
<dbReference type="PANTHER" id="PTHR44757:SF2">
    <property type="entry name" value="BIOFILM ARCHITECTURE MAINTENANCE PROTEIN MBAA"/>
    <property type="match status" value="1"/>
</dbReference>
<dbReference type="AlphaFoldDB" id="A0A368HF87"/>
<dbReference type="PROSITE" id="PS50887">
    <property type="entry name" value="GGDEF"/>
    <property type="match status" value="1"/>
</dbReference>
<accession>A0A368HF87</accession>
<feature type="domain" description="PAS" evidence="3">
    <location>
        <begin position="317"/>
        <end position="362"/>
    </location>
</feature>
<dbReference type="OrthoDB" id="9787514at2"/>
<dbReference type="PROSITE" id="PS50113">
    <property type="entry name" value="PAC"/>
    <property type="match status" value="1"/>
</dbReference>
<sequence>MSNAGIGRSRRWRIAAFAGLALLATLAAAGYAITSWTGARHNASRALLSATRLMATAVRWRLRDEQVALASLGRDIARLPRLGRGGDYLGIGRLGQRFMAHRRAIIALAVLGPHGSVWWRAPTGPSAVPGTRGTSGWARTQSAGAFRVGRPRTGQGVPMWLAVRAGPRVRFLIWALWSPGRGRSGGLGAMVRAPTVAGLSWDPGPVVAIGPPLPVPSAAMRIPIGGQRPAGRLTVDLGGHGNRWLGAYQRVPGYAFAVFALRPLGAVYARGREAAYGAAIWLCAVWAAIGIVYVSVVRGETRLVRERIAVEGRWSEAKIEIEGIVQSLAEAVFATNRDGRIEYLNRAAERLTGWTQSAVHGRVLHDVLPCLDEYRGTPFDPVAECLAGQALVSGEALVFHRDGHGVAVEYGAAPRHGPDGRLAGVVLSLRDAAEKRVLTERLAHQATHDPLTELANRLLFHERLERAVAEVRAGGGAVALLFLDVDGFKRVNDTLGHSTGDRVLVLIADRLRRVVRTTDTLARLGGDEFAVVLPGLRTGQDALPVVHKIMAAFREPLVVALGEVMLGVSIGIAVYPDDSGDSRALVRAADAAMYEAKAAGKNAYRFFGGGDMSRPSDSLLARAADLRQALEREEFSLVYQPQVRAANRQLVAMEALLRWTHPTEGVKYPGEFLAALEEAGLMVELGTWVLRSACRQNRRWRDLGLGAFPVAVNISGDQCAHEGLAEMIDTVLEECGLRPDDLVLELAEKLFVDAEDPLAERLLRLQERGVRLVVQNFGGASPTLASLRRLRVEALKIEAAFVAGIGDEHDEAVVLALIALGRALSLKVMASGVETAAQYRFLTEAACDVLQGRYIAAPLDVEAATAYLRAHGITRG</sequence>
<dbReference type="CDD" id="cd01949">
    <property type="entry name" value="GGDEF"/>
    <property type="match status" value="1"/>
</dbReference>
<keyword evidence="2" id="KW-1133">Transmembrane helix</keyword>
<feature type="domain" description="GGDEF" evidence="6">
    <location>
        <begin position="476"/>
        <end position="609"/>
    </location>
</feature>
<organism evidence="7 8">
    <name type="scientific">Acidiferrobacter thiooxydans</name>
    <dbReference type="NCBI Taxonomy" id="163359"/>
    <lineage>
        <taxon>Bacteria</taxon>
        <taxon>Pseudomonadati</taxon>
        <taxon>Pseudomonadota</taxon>
        <taxon>Gammaproteobacteria</taxon>
        <taxon>Acidiferrobacterales</taxon>
        <taxon>Acidiferrobacteraceae</taxon>
        <taxon>Acidiferrobacter</taxon>
    </lineage>
</organism>
<dbReference type="FunFam" id="3.30.70.270:FF:000001">
    <property type="entry name" value="Diguanylate cyclase domain protein"/>
    <property type="match status" value="1"/>
</dbReference>
<dbReference type="InterPro" id="IPR000700">
    <property type="entry name" value="PAS-assoc_C"/>
</dbReference>
<dbReference type="InterPro" id="IPR013767">
    <property type="entry name" value="PAS_fold"/>
</dbReference>
<evidence type="ECO:0000313" key="8">
    <source>
        <dbReference type="Proteomes" id="UP000253250"/>
    </source>
</evidence>
<dbReference type="SMART" id="SM00052">
    <property type="entry name" value="EAL"/>
    <property type="match status" value="1"/>
</dbReference>
<feature type="domain" description="PAC" evidence="4">
    <location>
        <begin position="392"/>
        <end position="444"/>
    </location>
</feature>
<dbReference type="Gene3D" id="3.20.20.450">
    <property type="entry name" value="EAL domain"/>
    <property type="match status" value="1"/>
</dbReference>
<evidence type="ECO:0000256" key="2">
    <source>
        <dbReference type="SAM" id="Phobius"/>
    </source>
</evidence>
<evidence type="ECO:0000313" key="7">
    <source>
        <dbReference type="EMBL" id="RCN55849.1"/>
    </source>
</evidence>
<dbReference type="PANTHER" id="PTHR44757">
    <property type="entry name" value="DIGUANYLATE CYCLASE DGCP"/>
    <property type="match status" value="1"/>
</dbReference>
<reference evidence="7 8" key="1">
    <citation type="submission" date="2018-02" db="EMBL/GenBank/DDBJ databases">
        <title>Insights into the biology of acidophilic members of the Acidiferrobacteraceae family derived from comparative genomic analyses.</title>
        <authorList>
            <person name="Issotta F."/>
            <person name="Thyssen C."/>
            <person name="Mena C."/>
            <person name="Moya A."/>
            <person name="Bellenberg S."/>
            <person name="Sproer C."/>
            <person name="Covarrubias P.C."/>
            <person name="Sand W."/>
            <person name="Quatrini R."/>
            <person name="Vera M."/>
        </authorList>
    </citation>
    <scope>NUCLEOTIDE SEQUENCE [LARGE SCALE GENOMIC DNA]</scope>
    <source>
        <strain evidence="8">m-1</strain>
    </source>
</reference>
<evidence type="ECO:0000259" key="4">
    <source>
        <dbReference type="PROSITE" id="PS50113"/>
    </source>
</evidence>
<dbReference type="CDD" id="cd01948">
    <property type="entry name" value="EAL"/>
    <property type="match status" value="1"/>
</dbReference>
<protein>
    <recommendedName>
        <fullName evidence="9">EAL domain-containing protein</fullName>
    </recommendedName>
</protein>
<dbReference type="InterPro" id="IPR043128">
    <property type="entry name" value="Rev_trsase/Diguanyl_cyclase"/>
</dbReference>
<dbReference type="EMBL" id="PSYR01000002">
    <property type="protein sequence ID" value="RCN55849.1"/>
    <property type="molecule type" value="Genomic_DNA"/>
</dbReference>
<gene>
    <name evidence="7" type="ORF">C4900_07995</name>
</gene>
<dbReference type="GO" id="GO:0003824">
    <property type="term" value="F:catalytic activity"/>
    <property type="evidence" value="ECO:0007669"/>
    <property type="project" value="UniProtKB-ARBA"/>
</dbReference>
<dbReference type="InterPro" id="IPR035919">
    <property type="entry name" value="EAL_sf"/>
</dbReference>
<evidence type="ECO:0000259" key="5">
    <source>
        <dbReference type="PROSITE" id="PS50883"/>
    </source>
</evidence>
<dbReference type="PROSITE" id="PS50883">
    <property type="entry name" value="EAL"/>
    <property type="match status" value="1"/>
</dbReference>
<dbReference type="Proteomes" id="UP000253250">
    <property type="component" value="Unassembled WGS sequence"/>
</dbReference>
<keyword evidence="2" id="KW-0812">Transmembrane</keyword>
<comment type="caution">
    <text evidence="7">The sequence shown here is derived from an EMBL/GenBank/DDBJ whole genome shotgun (WGS) entry which is preliminary data.</text>
</comment>
<name>A0A368HF87_9GAMM</name>
<comment type="cofactor">
    <cofactor evidence="1">
        <name>Mg(2+)</name>
        <dbReference type="ChEBI" id="CHEBI:18420"/>
    </cofactor>
</comment>
<dbReference type="SUPFAM" id="SSF55073">
    <property type="entry name" value="Nucleotide cyclase"/>
    <property type="match status" value="1"/>
</dbReference>
<dbReference type="SUPFAM" id="SSF141868">
    <property type="entry name" value="EAL domain-like"/>
    <property type="match status" value="1"/>
</dbReference>
<dbReference type="SUPFAM" id="SSF55785">
    <property type="entry name" value="PYP-like sensor domain (PAS domain)"/>
    <property type="match status" value="1"/>
</dbReference>
<evidence type="ECO:0000259" key="6">
    <source>
        <dbReference type="PROSITE" id="PS50887"/>
    </source>
</evidence>
<dbReference type="InterPro" id="IPR001633">
    <property type="entry name" value="EAL_dom"/>
</dbReference>
<dbReference type="RefSeq" id="WP_114282921.1">
    <property type="nucleotide sequence ID" value="NZ_CP080624.1"/>
</dbReference>
<dbReference type="NCBIfam" id="TIGR00229">
    <property type="entry name" value="sensory_box"/>
    <property type="match status" value="1"/>
</dbReference>
<dbReference type="GO" id="GO:0006355">
    <property type="term" value="P:regulation of DNA-templated transcription"/>
    <property type="evidence" value="ECO:0007669"/>
    <property type="project" value="InterPro"/>
</dbReference>
<dbReference type="InterPro" id="IPR029787">
    <property type="entry name" value="Nucleotide_cyclase"/>
</dbReference>
<dbReference type="InterPro" id="IPR035965">
    <property type="entry name" value="PAS-like_dom_sf"/>
</dbReference>
<proteinExistence type="predicted"/>
<evidence type="ECO:0000256" key="1">
    <source>
        <dbReference type="ARBA" id="ARBA00001946"/>
    </source>
</evidence>
<feature type="domain" description="EAL" evidence="5">
    <location>
        <begin position="619"/>
        <end position="872"/>
    </location>
</feature>
<dbReference type="Gene3D" id="3.30.70.270">
    <property type="match status" value="1"/>
</dbReference>
<keyword evidence="2" id="KW-0472">Membrane</keyword>
<evidence type="ECO:0000259" key="3">
    <source>
        <dbReference type="PROSITE" id="PS50112"/>
    </source>
</evidence>
<dbReference type="Pfam" id="PF00990">
    <property type="entry name" value="GGDEF"/>
    <property type="match status" value="1"/>
</dbReference>
<dbReference type="SMART" id="SM00091">
    <property type="entry name" value="PAS"/>
    <property type="match status" value="1"/>
</dbReference>
<dbReference type="CDD" id="cd00130">
    <property type="entry name" value="PAS"/>
    <property type="match status" value="1"/>
</dbReference>
<dbReference type="InterPro" id="IPR000014">
    <property type="entry name" value="PAS"/>
</dbReference>